<dbReference type="GO" id="GO:0019305">
    <property type="term" value="P:dTDP-rhamnose biosynthetic process"/>
    <property type="evidence" value="ECO:0007669"/>
    <property type="project" value="UniProtKB-UniPathway"/>
</dbReference>
<sequence length="298" mass="32163">MKILLFGKGGQVGWELQRSLAPLGQIVALDFDSKDLCGDFTNIDGIAATVRQVRPGVIVNAAAHTAVDKAESEPALAHRINAEAPGALAREAKAVGAMLVHYSTDYVFDGSGERPWREDDATGPLSVYGATKLAGEEAIRQSGCRHLIFRTSWVYAARGGNFAKTMLRLARERDRLTVINDQTGAPTGADLLADVTAHAIRAANQDEKLCGLYHLVASGHTTWHDYARLVIEYARNAGVEIKVAPSAIEPVPTSAFPTPARRPNNSRLATDKLRTAFGLTLPAWQAGVERMLAEILEK</sequence>
<organism evidence="8 9">
    <name type="scientific">Noviherbaspirillum humi</name>
    <dbReference type="NCBI Taxonomy" id="1688639"/>
    <lineage>
        <taxon>Bacteria</taxon>
        <taxon>Pseudomonadati</taxon>
        <taxon>Pseudomonadota</taxon>
        <taxon>Betaproteobacteria</taxon>
        <taxon>Burkholderiales</taxon>
        <taxon>Oxalobacteraceae</taxon>
        <taxon>Noviherbaspirillum</taxon>
    </lineage>
</organism>
<dbReference type="PANTHER" id="PTHR10491">
    <property type="entry name" value="DTDP-4-DEHYDRORHAMNOSE REDUCTASE"/>
    <property type="match status" value="1"/>
</dbReference>
<dbReference type="RefSeq" id="WP_089397896.1">
    <property type="nucleotide sequence ID" value="NZ_FZOT01000001.1"/>
</dbReference>
<dbReference type="InterPro" id="IPR029903">
    <property type="entry name" value="RmlD-like-bd"/>
</dbReference>
<accession>A0A239CTP3</accession>
<dbReference type="NCBIfam" id="NF007440">
    <property type="entry name" value="PRK09987.1"/>
    <property type="match status" value="1"/>
</dbReference>
<evidence type="ECO:0000256" key="2">
    <source>
        <dbReference type="ARBA" id="ARBA00010944"/>
    </source>
</evidence>
<comment type="function">
    <text evidence="6">Catalyzes the reduction of dTDP-6-deoxy-L-lyxo-4-hexulose to yield dTDP-L-rhamnose.</text>
</comment>
<proteinExistence type="inferred from homology"/>
<keyword evidence="6" id="KW-0521">NADP</keyword>
<dbReference type="Gene3D" id="3.90.25.10">
    <property type="entry name" value="UDP-galactose 4-epimerase, domain 1"/>
    <property type="match status" value="1"/>
</dbReference>
<dbReference type="AlphaFoldDB" id="A0A239CTP3"/>
<evidence type="ECO:0000256" key="5">
    <source>
        <dbReference type="ARBA" id="ARBA00048200"/>
    </source>
</evidence>
<dbReference type="NCBIfam" id="TIGR01214">
    <property type="entry name" value="rmlD"/>
    <property type="match status" value="1"/>
</dbReference>
<evidence type="ECO:0000313" key="8">
    <source>
        <dbReference type="EMBL" id="SNS23480.1"/>
    </source>
</evidence>
<gene>
    <name evidence="8" type="ORF">SAMN06265795_101645</name>
</gene>
<evidence type="ECO:0000256" key="3">
    <source>
        <dbReference type="ARBA" id="ARBA00012929"/>
    </source>
</evidence>
<comment type="cofactor">
    <cofactor evidence="6">
        <name>Mg(2+)</name>
        <dbReference type="ChEBI" id="CHEBI:18420"/>
    </cofactor>
    <text evidence="6">Binds 1 Mg(2+) ion per monomer.</text>
</comment>
<dbReference type="InterPro" id="IPR005913">
    <property type="entry name" value="dTDP_dehydrorham_reduct"/>
</dbReference>
<dbReference type="Proteomes" id="UP000198284">
    <property type="component" value="Unassembled WGS sequence"/>
</dbReference>
<dbReference type="PANTHER" id="PTHR10491:SF4">
    <property type="entry name" value="METHIONINE ADENOSYLTRANSFERASE 2 SUBUNIT BETA"/>
    <property type="match status" value="1"/>
</dbReference>
<dbReference type="EC" id="1.1.1.133" evidence="3 6"/>
<dbReference type="GO" id="GO:0005829">
    <property type="term" value="C:cytosol"/>
    <property type="evidence" value="ECO:0007669"/>
    <property type="project" value="TreeGrafter"/>
</dbReference>
<keyword evidence="6" id="KW-0560">Oxidoreductase</keyword>
<dbReference type="Gene3D" id="3.40.50.720">
    <property type="entry name" value="NAD(P)-binding Rossmann-like Domain"/>
    <property type="match status" value="1"/>
</dbReference>
<comment type="pathway">
    <text evidence="1 6">Carbohydrate biosynthesis; dTDP-L-rhamnose biosynthesis.</text>
</comment>
<dbReference type="InterPro" id="IPR036291">
    <property type="entry name" value="NAD(P)-bd_dom_sf"/>
</dbReference>
<comment type="similarity">
    <text evidence="2 6">Belongs to the dTDP-4-dehydrorhamnose reductase family.</text>
</comment>
<dbReference type="SUPFAM" id="SSF51735">
    <property type="entry name" value="NAD(P)-binding Rossmann-fold domains"/>
    <property type="match status" value="1"/>
</dbReference>
<dbReference type="CDD" id="cd05254">
    <property type="entry name" value="dTDP_HR_like_SDR_e"/>
    <property type="match status" value="1"/>
</dbReference>
<dbReference type="Pfam" id="PF04321">
    <property type="entry name" value="RmlD_sub_bind"/>
    <property type="match status" value="1"/>
</dbReference>
<dbReference type="UniPathway" id="UPA00124"/>
<evidence type="ECO:0000259" key="7">
    <source>
        <dbReference type="Pfam" id="PF04321"/>
    </source>
</evidence>
<dbReference type="GO" id="GO:0008831">
    <property type="term" value="F:dTDP-4-dehydrorhamnose reductase activity"/>
    <property type="evidence" value="ECO:0007669"/>
    <property type="project" value="UniProtKB-EC"/>
</dbReference>
<evidence type="ECO:0000256" key="1">
    <source>
        <dbReference type="ARBA" id="ARBA00004781"/>
    </source>
</evidence>
<dbReference type="OrthoDB" id="9803892at2"/>
<reference evidence="8 9" key="1">
    <citation type="submission" date="2017-06" db="EMBL/GenBank/DDBJ databases">
        <authorList>
            <person name="Kim H.J."/>
            <person name="Triplett B.A."/>
        </authorList>
    </citation>
    <scope>NUCLEOTIDE SEQUENCE [LARGE SCALE GENOMIC DNA]</scope>
    <source>
        <strain evidence="8 9">U15</strain>
    </source>
</reference>
<comment type="catalytic activity">
    <reaction evidence="5 6">
        <text>dTDP-beta-L-rhamnose + NADP(+) = dTDP-4-dehydro-beta-L-rhamnose + NADPH + H(+)</text>
        <dbReference type="Rhea" id="RHEA:21796"/>
        <dbReference type="ChEBI" id="CHEBI:15378"/>
        <dbReference type="ChEBI" id="CHEBI:57510"/>
        <dbReference type="ChEBI" id="CHEBI:57783"/>
        <dbReference type="ChEBI" id="CHEBI:58349"/>
        <dbReference type="ChEBI" id="CHEBI:62830"/>
        <dbReference type="EC" id="1.1.1.133"/>
    </reaction>
</comment>
<evidence type="ECO:0000313" key="9">
    <source>
        <dbReference type="Proteomes" id="UP000198284"/>
    </source>
</evidence>
<protein>
    <recommendedName>
        <fullName evidence="4 6">dTDP-4-dehydrorhamnose reductase</fullName>
        <ecNumber evidence="3 6">1.1.1.133</ecNumber>
    </recommendedName>
</protein>
<evidence type="ECO:0000256" key="4">
    <source>
        <dbReference type="ARBA" id="ARBA00017099"/>
    </source>
</evidence>
<name>A0A239CTP3_9BURK</name>
<dbReference type="EMBL" id="FZOT01000001">
    <property type="protein sequence ID" value="SNS23480.1"/>
    <property type="molecule type" value="Genomic_DNA"/>
</dbReference>
<feature type="domain" description="RmlD-like substrate binding" evidence="7">
    <location>
        <begin position="1"/>
        <end position="295"/>
    </location>
</feature>
<evidence type="ECO:0000256" key="6">
    <source>
        <dbReference type="RuleBase" id="RU364082"/>
    </source>
</evidence>
<keyword evidence="9" id="KW-1185">Reference proteome</keyword>